<dbReference type="GO" id="GO:0016020">
    <property type="term" value="C:membrane"/>
    <property type="evidence" value="ECO:0007669"/>
    <property type="project" value="InterPro"/>
</dbReference>
<dbReference type="Pfam" id="PF07730">
    <property type="entry name" value="HisKA_3"/>
    <property type="match status" value="1"/>
</dbReference>
<proteinExistence type="predicted"/>
<dbReference type="InterPro" id="IPR029016">
    <property type="entry name" value="GAF-like_dom_sf"/>
</dbReference>
<evidence type="ECO:0000256" key="5">
    <source>
        <dbReference type="ARBA" id="ARBA00023012"/>
    </source>
</evidence>
<dbReference type="Proteomes" id="UP000319756">
    <property type="component" value="Chromosome"/>
</dbReference>
<dbReference type="Pfam" id="PF02518">
    <property type="entry name" value="HATPase_c"/>
    <property type="match status" value="1"/>
</dbReference>
<dbReference type="EC" id="2.7.13.3" evidence="2"/>
<dbReference type="AlphaFoldDB" id="A0A514LFS5"/>
<dbReference type="Gene3D" id="3.30.450.40">
    <property type="match status" value="2"/>
</dbReference>
<sequence length="559" mass="64040">MPNHPSKYREALQIQREIAETLNKSTNLQEMLQLSLERLLDLMALETGWMFLTEDEKSYELVSSHQLPPALENNREELMYCYEGYTDCDCLQLYWKGYMNQAVNHVKCARLELAVDYDMGETRGLTHHASIPLTIRGKKLGLLNLASPGRRRFHEDELVLLETVAYQIGSAVERTRLHLQHTEEEVHATTRYLVDAYANVEKINRQFGNILNRSELFHGIMQELHDHLPSWTHTAIITMERGRLSVQSRSDPHGPKEVFDAEQEINLSQPDLVRRAYVQQRIMQDHEQSLHFSSLKGHEPLYSTAFPLFMPERPEETFGVLLLSRSTSSCYHLEMGMLEGLANQVSMGIERIRLHEEWEALLVDKERNRLARDLHDSVNQKLFALSLTSRGLQGLIDENEQTITEAVQEIQQLSKEALTDMRSLIWQLRPDHLEQGLIPSLTEYAQKIGVDLFIEAPDAVNLNQSCKEALWRIGQEALNNIQKHAGTSKATIIMESDPHHFMMHVVDQGNGGAAETQQSLGIRSMKERTEELQGSFHMNSENGKGTTITVRVPIHKKGR</sequence>
<dbReference type="OrthoDB" id="9795828at2"/>
<dbReference type="SUPFAM" id="SSF55781">
    <property type="entry name" value="GAF domain-like"/>
    <property type="match status" value="2"/>
</dbReference>
<dbReference type="RefSeq" id="WP_142088046.1">
    <property type="nucleotide sequence ID" value="NZ_CP035485.1"/>
</dbReference>
<evidence type="ECO:0000313" key="7">
    <source>
        <dbReference type="EMBL" id="QDI90716.1"/>
    </source>
</evidence>
<evidence type="ECO:0000313" key="8">
    <source>
        <dbReference type="Proteomes" id="UP000319756"/>
    </source>
</evidence>
<evidence type="ECO:0000256" key="2">
    <source>
        <dbReference type="ARBA" id="ARBA00012438"/>
    </source>
</evidence>
<dbReference type="Gene3D" id="3.30.565.10">
    <property type="entry name" value="Histidine kinase-like ATPase, C-terminal domain"/>
    <property type="match status" value="1"/>
</dbReference>
<dbReference type="Gene3D" id="1.20.5.1930">
    <property type="match status" value="1"/>
</dbReference>
<evidence type="ECO:0000256" key="3">
    <source>
        <dbReference type="ARBA" id="ARBA00022679"/>
    </source>
</evidence>
<dbReference type="InterPro" id="IPR003018">
    <property type="entry name" value="GAF"/>
</dbReference>
<organism evidence="7 8">
    <name type="scientific">Salicibibacter halophilus</name>
    <dbReference type="NCBI Taxonomy" id="2502791"/>
    <lineage>
        <taxon>Bacteria</taxon>
        <taxon>Bacillati</taxon>
        <taxon>Bacillota</taxon>
        <taxon>Bacilli</taxon>
        <taxon>Bacillales</taxon>
        <taxon>Bacillaceae</taxon>
        <taxon>Salicibibacter</taxon>
    </lineage>
</organism>
<dbReference type="Pfam" id="PF13185">
    <property type="entry name" value="GAF_2"/>
    <property type="match status" value="1"/>
</dbReference>
<dbReference type="InterPro" id="IPR003594">
    <property type="entry name" value="HATPase_dom"/>
</dbReference>
<evidence type="ECO:0000256" key="1">
    <source>
        <dbReference type="ARBA" id="ARBA00000085"/>
    </source>
</evidence>
<dbReference type="PANTHER" id="PTHR24421:SF40">
    <property type="entry name" value="SENSOR HISTIDINE KINASE YHCY"/>
    <property type="match status" value="1"/>
</dbReference>
<dbReference type="SUPFAM" id="SSF55874">
    <property type="entry name" value="ATPase domain of HSP90 chaperone/DNA topoisomerase II/histidine kinase"/>
    <property type="match status" value="1"/>
</dbReference>
<keyword evidence="8" id="KW-1185">Reference proteome</keyword>
<feature type="domain" description="GAF" evidence="6">
    <location>
        <begin position="27"/>
        <end position="182"/>
    </location>
</feature>
<dbReference type="GO" id="GO:0046983">
    <property type="term" value="F:protein dimerization activity"/>
    <property type="evidence" value="ECO:0007669"/>
    <property type="project" value="InterPro"/>
</dbReference>
<accession>A0A514LFS5</accession>
<dbReference type="EMBL" id="CP035485">
    <property type="protein sequence ID" value="QDI90716.1"/>
    <property type="molecule type" value="Genomic_DNA"/>
</dbReference>
<dbReference type="InterPro" id="IPR036890">
    <property type="entry name" value="HATPase_C_sf"/>
</dbReference>
<dbReference type="CDD" id="cd16917">
    <property type="entry name" value="HATPase_UhpB-NarQ-NarX-like"/>
    <property type="match status" value="1"/>
</dbReference>
<reference evidence="8" key="1">
    <citation type="submission" date="2019-01" db="EMBL/GenBank/DDBJ databases">
        <title>Genomic analysis of Salicibibacter sp. NKC3-5.</title>
        <authorList>
            <person name="Oh Y.J."/>
        </authorList>
    </citation>
    <scope>NUCLEOTIDE SEQUENCE [LARGE SCALE GENOMIC DNA]</scope>
    <source>
        <strain evidence="8">NKC3-5</strain>
    </source>
</reference>
<dbReference type="PANTHER" id="PTHR24421">
    <property type="entry name" value="NITRATE/NITRITE SENSOR PROTEIN NARX-RELATED"/>
    <property type="match status" value="1"/>
</dbReference>
<dbReference type="KEGG" id="sale:EPH95_05600"/>
<dbReference type="GO" id="GO:0000155">
    <property type="term" value="F:phosphorelay sensor kinase activity"/>
    <property type="evidence" value="ECO:0007669"/>
    <property type="project" value="InterPro"/>
</dbReference>
<name>A0A514LFS5_9BACI</name>
<keyword evidence="4 7" id="KW-0418">Kinase</keyword>
<evidence type="ECO:0000259" key="6">
    <source>
        <dbReference type="SMART" id="SM00065"/>
    </source>
</evidence>
<comment type="catalytic activity">
    <reaction evidence="1">
        <text>ATP + protein L-histidine = ADP + protein N-phospho-L-histidine.</text>
        <dbReference type="EC" id="2.7.13.3"/>
    </reaction>
</comment>
<dbReference type="InterPro" id="IPR011712">
    <property type="entry name" value="Sig_transdc_His_kin_sub3_dim/P"/>
</dbReference>
<dbReference type="InterPro" id="IPR050482">
    <property type="entry name" value="Sensor_HK_TwoCompSys"/>
</dbReference>
<protein>
    <recommendedName>
        <fullName evidence="2">histidine kinase</fullName>
        <ecNumber evidence="2">2.7.13.3</ecNumber>
    </recommendedName>
</protein>
<keyword evidence="5" id="KW-0902">Two-component regulatory system</keyword>
<keyword evidence="3" id="KW-0808">Transferase</keyword>
<gene>
    <name evidence="7" type="ORF">EPH95_05600</name>
</gene>
<evidence type="ECO:0000256" key="4">
    <source>
        <dbReference type="ARBA" id="ARBA00022777"/>
    </source>
</evidence>
<dbReference type="SMART" id="SM00065">
    <property type="entry name" value="GAF"/>
    <property type="match status" value="1"/>
</dbReference>